<dbReference type="SUPFAM" id="SSF109604">
    <property type="entry name" value="HD-domain/PDEase-like"/>
    <property type="match status" value="1"/>
</dbReference>
<dbReference type="PANTHER" id="PTHR33525:SF3">
    <property type="entry name" value="RIBONUCLEASE Y"/>
    <property type="match status" value="1"/>
</dbReference>
<dbReference type="Pfam" id="PF08668">
    <property type="entry name" value="HDOD"/>
    <property type="match status" value="1"/>
</dbReference>
<accession>A0A8J7U5B9</accession>
<dbReference type="InterPro" id="IPR013976">
    <property type="entry name" value="HDOD"/>
</dbReference>
<evidence type="ECO:0000259" key="1">
    <source>
        <dbReference type="PROSITE" id="PS51833"/>
    </source>
</evidence>
<evidence type="ECO:0000313" key="3">
    <source>
        <dbReference type="Proteomes" id="UP000664417"/>
    </source>
</evidence>
<dbReference type="InterPro" id="IPR003607">
    <property type="entry name" value="HD/PDEase_dom"/>
</dbReference>
<dbReference type="PROSITE" id="PS51833">
    <property type="entry name" value="HDOD"/>
    <property type="match status" value="1"/>
</dbReference>
<evidence type="ECO:0000313" key="2">
    <source>
        <dbReference type="EMBL" id="MBO1319161.1"/>
    </source>
</evidence>
<keyword evidence="3" id="KW-1185">Reference proteome</keyword>
<dbReference type="InterPro" id="IPR052340">
    <property type="entry name" value="RNase_Y/CdgJ"/>
</dbReference>
<reference evidence="2" key="1">
    <citation type="submission" date="2021-03" db="EMBL/GenBank/DDBJ databases">
        <authorList>
            <person name="Wang G."/>
        </authorList>
    </citation>
    <scope>NUCLEOTIDE SEQUENCE</scope>
    <source>
        <strain evidence="2">KCTC 12899</strain>
    </source>
</reference>
<name>A0A8J7U5B9_9BACT</name>
<dbReference type="RefSeq" id="WP_207858980.1">
    <property type="nucleotide sequence ID" value="NZ_JAFREP010000008.1"/>
</dbReference>
<dbReference type="PANTHER" id="PTHR33525">
    <property type="match status" value="1"/>
</dbReference>
<dbReference type="InterPro" id="IPR006675">
    <property type="entry name" value="HDIG_dom"/>
</dbReference>
<sequence length="284" mass="31517">MEKMERRIFIQKVNNLPTLPTIIQKIIEITESPNGNASTLGKVLSKDPSISSIILRLVNSAFYGKVRNISSINHATVILGFAMVKTIAMGVSVFQSNSGTSSFDRQRFWIHSLGVASLAKTLSKKVNMPKHIDSDTVFLSGLLHDLGKVIFDNYFNEEYTEVVALVKKENVWIGEAERRVLGMDHAEAGYHLARKWQFPGPVVEAIQFHHNITGATEQNRLLCAVIQAADYGCRKIQLGSGGDMAEIERDPIAVANYGMTDELLEPALEELDQHRGDFEAFVTG</sequence>
<dbReference type="EMBL" id="JAFREP010000008">
    <property type="protein sequence ID" value="MBO1319161.1"/>
    <property type="molecule type" value="Genomic_DNA"/>
</dbReference>
<dbReference type="Gene3D" id="1.10.3210.10">
    <property type="entry name" value="Hypothetical protein af1432"/>
    <property type="match status" value="1"/>
</dbReference>
<dbReference type="AlphaFoldDB" id="A0A8J7U5B9"/>
<feature type="domain" description="HDOD" evidence="1">
    <location>
        <begin position="16"/>
        <end position="212"/>
    </location>
</feature>
<dbReference type="NCBIfam" id="TIGR00277">
    <property type="entry name" value="HDIG"/>
    <property type="match status" value="1"/>
</dbReference>
<comment type="caution">
    <text evidence="2">The sequence shown here is derived from an EMBL/GenBank/DDBJ whole genome shotgun (WGS) entry which is preliminary data.</text>
</comment>
<dbReference type="CDD" id="cd00077">
    <property type="entry name" value="HDc"/>
    <property type="match status" value="1"/>
</dbReference>
<proteinExistence type="predicted"/>
<organism evidence="2 3">
    <name type="scientific">Acanthopleuribacter pedis</name>
    <dbReference type="NCBI Taxonomy" id="442870"/>
    <lineage>
        <taxon>Bacteria</taxon>
        <taxon>Pseudomonadati</taxon>
        <taxon>Acidobacteriota</taxon>
        <taxon>Holophagae</taxon>
        <taxon>Acanthopleuribacterales</taxon>
        <taxon>Acanthopleuribacteraceae</taxon>
        <taxon>Acanthopleuribacter</taxon>
    </lineage>
</organism>
<dbReference type="Proteomes" id="UP000664417">
    <property type="component" value="Unassembled WGS sequence"/>
</dbReference>
<gene>
    <name evidence="2" type="ORF">J3U88_11880</name>
</gene>
<dbReference type="SMART" id="SM00471">
    <property type="entry name" value="HDc"/>
    <property type="match status" value="1"/>
</dbReference>
<protein>
    <submittedName>
        <fullName evidence="2">HDOD domain-containing protein</fullName>
    </submittedName>
</protein>